<evidence type="ECO:0000259" key="1">
    <source>
        <dbReference type="Pfam" id="PF13392"/>
    </source>
</evidence>
<feature type="non-terminal residue" evidence="2">
    <location>
        <position position="1"/>
    </location>
</feature>
<reference evidence="2" key="1">
    <citation type="journal article" date="2010" name="J. Appl. Microbiol.">
        <title>Exploitation of a new flagellatropic phage of Erwinia for positive selection of bacterial mutants attenuated in plant virulence: towards phage therapy.</title>
        <authorList>
            <person name="Evans T.J."/>
            <person name="Trauner A."/>
            <person name="Komitopoulou E."/>
            <person name="Salmond G.P.C."/>
        </authorList>
    </citation>
    <scope>NUCLEOTIDE SEQUENCE</scope>
</reference>
<protein>
    <recommendedName>
        <fullName evidence="1">HNH nuclease domain-containing protein</fullName>
    </recommendedName>
</protein>
<evidence type="ECO:0000313" key="2">
    <source>
        <dbReference type="EMBL" id="CAZ39573.1"/>
    </source>
</evidence>
<dbReference type="Gene3D" id="3.90.75.20">
    <property type="match status" value="1"/>
</dbReference>
<dbReference type="Pfam" id="PF13392">
    <property type="entry name" value="HNH_3"/>
    <property type="match status" value="1"/>
</dbReference>
<name>C5J9E7_9VIRU</name>
<dbReference type="SUPFAM" id="SSF54060">
    <property type="entry name" value="His-Me finger endonucleases"/>
    <property type="match status" value="1"/>
</dbReference>
<accession>C5J9E7</accession>
<feature type="domain" description="HNH nuclease" evidence="1">
    <location>
        <begin position="71"/>
        <end position="115"/>
    </location>
</feature>
<organism evidence="2">
    <name type="scientific">Erwinia phage phiAT1</name>
    <dbReference type="NCBI Taxonomy" id="649272"/>
    <lineage>
        <taxon>Viruses</taxon>
    </lineage>
</organism>
<proteinExistence type="predicted"/>
<dbReference type="InterPro" id="IPR044925">
    <property type="entry name" value="His-Me_finger_sf"/>
</dbReference>
<dbReference type="InterPro" id="IPR003615">
    <property type="entry name" value="HNH_nuc"/>
</dbReference>
<sequence>GNSVKNLSDNPELSVNGGFMRSLAFLGFSSYYVTSLGGVYSMASGKFLSQHFNYGYLRVALYSDSGEKKTYRVHRLVAMAYFPKSSWGEVVNHKDGKRDNNALGNVEWATQSENVIHAYLTGLVKNKRRDSQRKISDELAHEICQMICDNLMNREIILATGVNAGIVAGIRNGSVYTDIVENYDFSNCLSSRRKLDDGKIRLVCEGIEKGMTWRDLKGLGVSSATIAKIKSRKTGAHISKDFNW</sequence>
<dbReference type="EMBL" id="FN396583">
    <property type="protein sequence ID" value="CAZ39573.1"/>
    <property type="molecule type" value="Genomic_DNA"/>
</dbReference>